<comment type="pathway">
    <text evidence="3 14">Protein modification; protein ubiquitination.</text>
</comment>
<keyword evidence="19" id="KW-1185">Reference proteome</keyword>
<keyword evidence="6 14" id="KW-0479">Metal-binding</keyword>
<evidence type="ECO:0000256" key="7">
    <source>
        <dbReference type="ARBA" id="ARBA00022771"/>
    </source>
</evidence>
<feature type="region of interest" description="Disordered" evidence="16">
    <location>
        <begin position="1"/>
        <end position="149"/>
    </location>
</feature>
<sequence length="1006" mass="110800">MKRALAERVKQEMGDPTIPPSAPPAYNLDCGGGEHPSKIRRSNTPATPPVPVSASPRDMTSGDFALGGGMTMEVHSSSMSATVISKKRPRSPTGAPDASGSGNEAAYRTSQNDDRGAAPNNGRGPGRPRKSASSTRQDQDSADEEDVENSSFYLKLQNASLASELYAYRRRIYLLERERELRRKECRIAGRKIGELSGVWRGLECAIGKELESNALLKLSNSPSARDSAAAPPSTGSGTDVETIHSLLHSIQNLVSNTEKFQSVGDPPNDPQYNVNDLNNFESYSKGTVKIEDDDDLLVERHHLQEMEDFATNIATRAAVLRDGVLGLLRIIPVAQRTLDADAAASVPLLKEQIALLEAELESSESRLEEMAHARNEAAASERRVRRGLYRLASGRMTMDEVLKAVEREDNGVSFVETLAIIDGLSNRNGLLSPDGPASGMVSSSDVAMSSPAHSTNAGGSKESPVANSEEVAHLKKSLQDIQVIADTRDTIIADLRIEKEQLQKRINSILLPKDGDNDSPSEDVVRRSSLFTEALSKLGTSERRVKELEFANEKIMEKWAEVKGDLDLAKKTIEDLEEKHERRWTELVSQFSESSSTHANVKEESSGTNSNGNSVDIFITARKTVELESKLQQALEAVSRMETLRTTLADAYKMNEQLQSKLEDLRAKNAKMVAEKISAREKIKEVETPAATESFSSPSVSSKKSSAGSSSLSGDPIIEKLQQNYRRARKEFSAAVLSKDQAKLKQERAEKERDALMKTNARLLKQSSDKDDMNAKSLSTILHLKQRNEELEKENDIVKQKAQAAQQLSLAARLASNAKDRVGEEALKEKEVGLLFLALLDQTVKQLKQECQSLRAEKEQIESSLAQSKREVAAITRDLDAARIRCDDLVSESISKDDEKKQMKESLAVVKKEAELAMKASSSSVARSDGVASAFTMDQMNAQVKYLSNKVNCPVCNVRDKNCILLRCRHMFCHQCVDVNVKNRSRKCPACAQRFDMKDVAEIWL</sequence>
<name>A0ABD3SGM3_9STRA</name>
<evidence type="ECO:0000313" key="19">
    <source>
        <dbReference type="Proteomes" id="UP001530377"/>
    </source>
</evidence>
<feature type="region of interest" description="Disordered" evidence="16">
    <location>
        <begin position="430"/>
        <end position="470"/>
    </location>
</feature>
<dbReference type="EC" id="2.3.2.27" evidence="14"/>
<evidence type="ECO:0000256" key="13">
    <source>
        <dbReference type="PROSITE-ProRule" id="PRU00175"/>
    </source>
</evidence>
<dbReference type="Pfam" id="PF00097">
    <property type="entry name" value="zf-C3HC4"/>
    <property type="match status" value="1"/>
</dbReference>
<dbReference type="InterPro" id="IPR017907">
    <property type="entry name" value="Znf_RING_CS"/>
</dbReference>
<gene>
    <name evidence="18" type="ORF">ACHAXA_009769</name>
</gene>
<dbReference type="EMBL" id="JALLPB020000032">
    <property type="protein sequence ID" value="KAL3823664.1"/>
    <property type="molecule type" value="Genomic_DNA"/>
</dbReference>
<evidence type="ECO:0000256" key="12">
    <source>
        <dbReference type="ARBA" id="ARBA00023242"/>
    </source>
</evidence>
<evidence type="ECO:0000256" key="10">
    <source>
        <dbReference type="ARBA" id="ARBA00022853"/>
    </source>
</evidence>
<evidence type="ECO:0000256" key="16">
    <source>
        <dbReference type="SAM" id="MobiDB-lite"/>
    </source>
</evidence>
<evidence type="ECO:0000256" key="11">
    <source>
        <dbReference type="ARBA" id="ARBA00023054"/>
    </source>
</evidence>
<comment type="caution">
    <text evidence="18">The sequence shown here is derived from an EMBL/GenBank/DDBJ whole genome shotgun (WGS) entry which is preliminary data.</text>
</comment>
<feature type="domain" description="RING-type" evidence="17">
    <location>
        <begin position="954"/>
        <end position="992"/>
    </location>
</feature>
<dbReference type="PANTHER" id="PTHR23163:SF0">
    <property type="entry name" value="E3 UBIQUITIN-PROTEIN LIGASE BRE1"/>
    <property type="match status" value="1"/>
</dbReference>
<evidence type="ECO:0000256" key="3">
    <source>
        <dbReference type="ARBA" id="ARBA00004906"/>
    </source>
</evidence>
<dbReference type="SUPFAM" id="SSF57850">
    <property type="entry name" value="RING/U-box"/>
    <property type="match status" value="1"/>
</dbReference>
<proteinExistence type="inferred from homology"/>
<dbReference type="SMART" id="SM00184">
    <property type="entry name" value="RING"/>
    <property type="match status" value="1"/>
</dbReference>
<dbReference type="GO" id="GO:0016567">
    <property type="term" value="P:protein ubiquitination"/>
    <property type="evidence" value="ECO:0007669"/>
    <property type="project" value="UniProtKB-UniRule"/>
</dbReference>
<dbReference type="GO" id="GO:0005634">
    <property type="term" value="C:nucleus"/>
    <property type="evidence" value="ECO:0007669"/>
    <property type="project" value="UniProtKB-SubCell"/>
</dbReference>
<dbReference type="PROSITE" id="PS00518">
    <property type="entry name" value="ZF_RING_1"/>
    <property type="match status" value="1"/>
</dbReference>
<evidence type="ECO:0000256" key="2">
    <source>
        <dbReference type="ARBA" id="ARBA00004123"/>
    </source>
</evidence>
<evidence type="ECO:0000256" key="1">
    <source>
        <dbReference type="ARBA" id="ARBA00000900"/>
    </source>
</evidence>
<keyword evidence="12 14" id="KW-0539">Nucleus</keyword>
<keyword evidence="7 13" id="KW-0863">Zinc-finger</keyword>
<dbReference type="GO" id="GO:0008270">
    <property type="term" value="F:zinc ion binding"/>
    <property type="evidence" value="ECO:0007669"/>
    <property type="project" value="UniProtKB-KW"/>
</dbReference>
<dbReference type="AlphaFoldDB" id="A0ABD3SGM3"/>
<evidence type="ECO:0000256" key="15">
    <source>
        <dbReference type="SAM" id="Coils"/>
    </source>
</evidence>
<dbReference type="Gene3D" id="3.30.40.10">
    <property type="entry name" value="Zinc/RING finger domain, C3HC4 (zinc finger)"/>
    <property type="match status" value="1"/>
</dbReference>
<feature type="coiled-coil region" evidence="15">
    <location>
        <begin position="347"/>
        <end position="374"/>
    </location>
</feature>
<comment type="similarity">
    <text evidence="4 14">Belongs to the BRE1 family.</text>
</comment>
<evidence type="ECO:0000256" key="14">
    <source>
        <dbReference type="RuleBase" id="RU365038"/>
    </source>
</evidence>
<keyword evidence="5 14" id="KW-0808">Transferase</keyword>
<feature type="compositionally biased region" description="Polar residues" evidence="16">
    <location>
        <begin position="441"/>
        <end position="459"/>
    </location>
</feature>
<dbReference type="Proteomes" id="UP001530377">
    <property type="component" value="Unassembled WGS sequence"/>
</dbReference>
<evidence type="ECO:0000256" key="5">
    <source>
        <dbReference type="ARBA" id="ARBA00022679"/>
    </source>
</evidence>
<reference evidence="18 19" key="1">
    <citation type="submission" date="2024-10" db="EMBL/GenBank/DDBJ databases">
        <title>Updated reference genomes for cyclostephanoid diatoms.</title>
        <authorList>
            <person name="Roberts W.R."/>
            <person name="Alverson A.J."/>
        </authorList>
    </citation>
    <scope>NUCLEOTIDE SEQUENCE [LARGE SCALE GENOMIC DNA]</scope>
    <source>
        <strain evidence="18 19">AJA228-03</strain>
    </source>
</reference>
<dbReference type="PROSITE" id="PS50089">
    <property type="entry name" value="ZF_RING_2"/>
    <property type="match status" value="1"/>
</dbReference>
<keyword evidence="9 14" id="KW-0862">Zinc</keyword>
<dbReference type="CDD" id="cd16499">
    <property type="entry name" value="RING-HC_Bre1-like"/>
    <property type="match status" value="1"/>
</dbReference>
<feature type="coiled-coil region" evidence="15">
    <location>
        <begin position="642"/>
        <end position="683"/>
    </location>
</feature>
<accession>A0ABD3SGM3</accession>
<dbReference type="InterPro" id="IPR018957">
    <property type="entry name" value="Znf_C3HC4_RING-type"/>
</dbReference>
<evidence type="ECO:0000313" key="18">
    <source>
        <dbReference type="EMBL" id="KAL3823664.1"/>
    </source>
</evidence>
<dbReference type="GO" id="GO:0061630">
    <property type="term" value="F:ubiquitin protein ligase activity"/>
    <property type="evidence" value="ECO:0007669"/>
    <property type="project" value="UniProtKB-EC"/>
</dbReference>
<evidence type="ECO:0000256" key="6">
    <source>
        <dbReference type="ARBA" id="ARBA00022723"/>
    </source>
</evidence>
<keyword evidence="8 14" id="KW-0833">Ubl conjugation pathway</keyword>
<feature type="region of interest" description="Disordered" evidence="16">
    <location>
        <begin position="686"/>
        <end position="716"/>
    </location>
</feature>
<comment type="subcellular location">
    <subcellularLocation>
        <location evidence="2 14">Nucleus</location>
    </subcellularLocation>
</comment>
<evidence type="ECO:0000259" key="17">
    <source>
        <dbReference type="PROSITE" id="PS50089"/>
    </source>
</evidence>
<organism evidence="18 19">
    <name type="scientific">Cyclostephanos tholiformis</name>
    <dbReference type="NCBI Taxonomy" id="382380"/>
    <lineage>
        <taxon>Eukaryota</taxon>
        <taxon>Sar</taxon>
        <taxon>Stramenopiles</taxon>
        <taxon>Ochrophyta</taxon>
        <taxon>Bacillariophyta</taxon>
        <taxon>Coscinodiscophyceae</taxon>
        <taxon>Thalassiosirophycidae</taxon>
        <taxon>Stephanodiscales</taxon>
        <taxon>Stephanodiscaceae</taxon>
        <taxon>Cyclostephanos</taxon>
    </lineage>
</organism>
<dbReference type="InterPro" id="IPR001841">
    <property type="entry name" value="Znf_RING"/>
</dbReference>
<evidence type="ECO:0000256" key="4">
    <source>
        <dbReference type="ARBA" id="ARBA00005555"/>
    </source>
</evidence>
<dbReference type="InterPro" id="IPR013083">
    <property type="entry name" value="Znf_RING/FYVE/PHD"/>
</dbReference>
<dbReference type="GO" id="GO:0006325">
    <property type="term" value="P:chromatin organization"/>
    <property type="evidence" value="ECO:0007669"/>
    <property type="project" value="UniProtKB-KW"/>
</dbReference>
<feature type="compositionally biased region" description="Basic and acidic residues" evidence="16">
    <location>
        <begin position="1"/>
        <end position="13"/>
    </location>
</feature>
<evidence type="ECO:0000256" key="8">
    <source>
        <dbReference type="ARBA" id="ARBA00022786"/>
    </source>
</evidence>
<feature type="compositionally biased region" description="Low complexity" evidence="16">
    <location>
        <begin position="695"/>
        <end position="714"/>
    </location>
</feature>
<feature type="coiled-coil region" evidence="15">
    <location>
        <begin position="838"/>
        <end position="886"/>
    </location>
</feature>
<dbReference type="PANTHER" id="PTHR23163">
    <property type="entry name" value="RING FINGER PROTEIN-RELATED"/>
    <property type="match status" value="1"/>
</dbReference>
<feature type="coiled-coil region" evidence="15">
    <location>
        <begin position="719"/>
        <end position="809"/>
    </location>
</feature>
<keyword evidence="11 14" id="KW-0175">Coiled coil</keyword>
<protein>
    <recommendedName>
        <fullName evidence="14">E3 ubiquitin protein ligase</fullName>
        <ecNumber evidence="14">2.3.2.27</ecNumber>
    </recommendedName>
</protein>
<evidence type="ECO:0000256" key="9">
    <source>
        <dbReference type="ARBA" id="ARBA00022833"/>
    </source>
</evidence>
<comment type="catalytic activity">
    <reaction evidence="1 14">
        <text>S-ubiquitinyl-[E2 ubiquitin-conjugating enzyme]-L-cysteine + [acceptor protein]-L-lysine = [E2 ubiquitin-conjugating enzyme]-L-cysteine + N(6)-ubiquitinyl-[acceptor protein]-L-lysine.</text>
        <dbReference type="EC" id="2.3.2.27"/>
    </reaction>
</comment>
<feature type="compositionally biased region" description="Polar residues" evidence="16">
    <location>
        <begin position="74"/>
        <end position="83"/>
    </location>
</feature>
<dbReference type="InterPro" id="IPR013956">
    <property type="entry name" value="E3_ubiquit_lig_Bre1"/>
</dbReference>
<keyword evidence="10 14" id="KW-0156">Chromatin regulator</keyword>